<sequence>MNLKRLGKLNIKDIYQHLSLDSSFLRLLPTLKVEEIQDDKEFQEFQSTIHTMMNAFWLLLVFRFLVM</sequence>
<proteinExistence type="predicted"/>
<name>A0ACC0PPE7_RHOML</name>
<dbReference type="Proteomes" id="UP001062846">
    <property type="component" value="Chromosome 2"/>
</dbReference>
<gene>
    <name evidence="1" type="ORF">RHMOL_Rhmol02G0088400</name>
</gene>
<dbReference type="EMBL" id="CM046389">
    <property type="protein sequence ID" value="KAI8567014.1"/>
    <property type="molecule type" value="Genomic_DNA"/>
</dbReference>
<organism evidence="1 2">
    <name type="scientific">Rhododendron molle</name>
    <name type="common">Chinese azalea</name>
    <name type="synonym">Azalea mollis</name>
    <dbReference type="NCBI Taxonomy" id="49168"/>
    <lineage>
        <taxon>Eukaryota</taxon>
        <taxon>Viridiplantae</taxon>
        <taxon>Streptophyta</taxon>
        <taxon>Embryophyta</taxon>
        <taxon>Tracheophyta</taxon>
        <taxon>Spermatophyta</taxon>
        <taxon>Magnoliopsida</taxon>
        <taxon>eudicotyledons</taxon>
        <taxon>Gunneridae</taxon>
        <taxon>Pentapetalae</taxon>
        <taxon>asterids</taxon>
        <taxon>Ericales</taxon>
        <taxon>Ericaceae</taxon>
        <taxon>Ericoideae</taxon>
        <taxon>Rhodoreae</taxon>
        <taxon>Rhododendron</taxon>
    </lineage>
</organism>
<evidence type="ECO:0000313" key="2">
    <source>
        <dbReference type="Proteomes" id="UP001062846"/>
    </source>
</evidence>
<accession>A0ACC0PPE7</accession>
<evidence type="ECO:0000313" key="1">
    <source>
        <dbReference type="EMBL" id="KAI8567014.1"/>
    </source>
</evidence>
<protein>
    <submittedName>
        <fullName evidence="1">Uncharacterized protein</fullName>
    </submittedName>
</protein>
<keyword evidence="2" id="KW-1185">Reference proteome</keyword>
<comment type="caution">
    <text evidence="1">The sequence shown here is derived from an EMBL/GenBank/DDBJ whole genome shotgun (WGS) entry which is preliminary data.</text>
</comment>
<reference evidence="1" key="1">
    <citation type="submission" date="2022-02" db="EMBL/GenBank/DDBJ databases">
        <title>Plant Genome Project.</title>
        <authorList>
            <person name="Zhang R.-G."/>
        </authorList>
    </citation>
    <scope>NUCLEOTIDE SEQUENCE</scope>
    <source>
        <strain evidence="1">AT1</strain>
    </source>
</reference>